<accession>A0A6V7WV64</accession>
<sequence length="370" mass="44509">MSKDRKIIEHEGVKYYKEEGQWHKIFPIKEDEVPDAVKNKMLSKLNLLPEIQLDVLKYLDFTQLVSVQQTNVYFKNFIYEHGKVLAKKKFFGLGIYQINERQLNNFKERMPPLNLYDFKWDEHKPCEQKQKFFKLEPQLYEFQLSEQLEEKWKDAIEKQIPLFLSIDDFSAVIFELEQRFKWGTEQYYFQLMNFPKNIEEMKITRYFFQLLFNCAFEVFEVSRLIINPQMIELLFDENITNLPLQIHSQLIDLFFLGDYSLNFILNHLIADDLIIDCDIVKDMDLLFQILVKEDKFSNITLQYINSKSYFFIIEHIETSQNLSKIVKEIKFIFLDGSNIKNERAKNIKIKVEDNDKKFQNINSLINTIQK</sequence>
<dbReference type="AlphaFoldDB" id="A0A6V7WV64"/>
<comment type="caution">
    <text evidence="1">The sequence shown here is derived from an EMBL/GenBank/DDBJ whole genome shotgun (WGS) entry which is preliminary data.</text>
</comment>
<gene>
    <name evidence="1" type="ORF">MENT_LOCUS43758</name>
</gene>
<dbReference type="EMBL" id="CAJEWN010000843">
    <property type="protein sequence ID" value="CAD2190938.1"/>
    <property type="molecule type" value="Genomic_DNA"/>
</dbReference>
<reference evidence="1 2" key="1">
    <citation type="submission" date="2020-08" db="EMBL/GenBank/DDBJ databases">
        <authorList>
            <person name="Koutsovoulos G."/>
            <person name="Danchin GJ E."/>
        </authorList>
    </citation>
    <scope>NUCLEOTIDE SEQUENCE [LARGE SCALE GENOMIC DNA]</scope>
</reference>
<protein>
    <submittedName>
        <fullName evidence="1">Uncharacterized protein</fullName>
    </submittedName>
</protein>
<dbReference type="Proteomes" id="UP000580250">
    <property type="component" value="Unassembled WGS sequence"/>
</dbReference>
<proteinExistence type="predicted"/>
<evidence type="ECO:0000313" key="1">
    <source>
        <dbReference type="EMBL" id="CAD2190938.1"/>
    </source>
</evidence>
<name>A0A6V7WV64_MELEN</name>
<evidence type="ECO:0000313" key="2">
    <source>
        <dbReference type="Proteomes" id="UP000580250"/>
    </source>
</evidence>
<organism evidence="1 2">
    <name type="scientific">Meloidogyne enterolobii</name>
    <name type="common">Root-knot nematode worm</name>
    <name type="synonym">Meloidogyne mayaguensis</name>
    <dbReference type="NCBI Taxonomy" id="390850"/>
    <lineage>
        <taxon>Eukaryota</taxon>
        <taxon>Metazoa</taxon>
        <taxon>Ecdysozoa</taxon>
        <taxon>Nematoda</taxon>
        <taxon>Chromadorea</taxon>
        <taxon>Rhabditida</taxon>
        <taxon>Tylenchina</taxon>
        <taxon>Tylenchomorpha</taxon>
        <taxon>Tylenchoidea</taxon>
        <taxon>Meloidogynidae</taxon>
        <taxon>Meloidogyninae</taxon>
        <taxon>Meloidogyne</taxon>
    </lineage>
</organism>